<evidence type="ECO:0000313" key="3">
    <source>
        <dbReference type="Proteomes" id="UP000326757"/>
    </source>
</evidence>
<dbReference type="EMBL" id="VIGI01000011">
    <property type="protein sequence ID" value="KAB8293708.1"/>
    <property type="molecule type" value="Genomic_DNA"/>
</dbReference>
<feature type="region of interest" description="Disordered" evidence="1">
    <location>
        <begin position="1"/>
        <end position="26"/>
    </location>
</feature>
<comment type="caution">
    <text evidence="2">The sequence shown here is derived from an EMBL/GenBank/DDBJ whole genome shotgun (WGS) entry which is preliminary data.</text>
</comment>
<proteinExistence type="predicted"/>
<evidence type="ECO:0000256" key="1">
    <source>
        <dbReference type="SAM" id="MobiDB-lite"/>
    </source>
</evidence>
<sequence length="110" mass="12873">MNITTGKVEYAGPITRKRSKEQDNEADFQKAKRLRAFLTVIMNLEPDQEFFTKQQNDDYAFILEVIITNAMARDIPIPKMYEEAISNPTYGEQWQTAINRKVEELEKNKI</sequence>
<dbReference type="AlphaFoldDB" id="A0A5N6JX42"/>
<dbReference type="Proteomes" id="UP000326757">
    <property type="component" value="Unassembled WGS sequence"/>
</dbReference>
<protein>
    <submittedName>
        <fullName evidence="2">Uncharacterized protein</fullName>
    </submittedName>
</protein>
<name>A0A5N6JX42_MONLA</name>
<keyword evidence="3" id="KW-1185">Reference proteome</keyword>
<accession>A0A5N6JX42</accession>
<reference evidence="2 3" key="1">
    <citation type="submission" date="2019-06" db="EMBL/GenBank/DDBJ databases">
        <title>Genome Sequence of the Brown Rot Fungal Pathogen Monilinia laxa.</title>
        <authorList>
            <person name="De Miccolis Angelini R.M."/>
            <person name="Landi L."/>
            <person name="Abate D."/>
            <person name="Pollastro S."/>
            <person name="Romanazzi G."/>
            <person name="Faretra F."/>
        </authorList>
    </citation>
    <scope>NUCLEOTIDE SEQUENCE [LARGE SCALE GENOMIC DNA]</scope>
    <source>
        <strain evidence="2 3">Mlax316</strain>
    </source>
</reference>
<gene>
    <name evidence="2" type="ORF">EYC80_009194</name>
</gene>
<organism evidence="2 3">
    <name type="scientific">Monilinia laxa</name>
    <name type="common">Brown rot fungus</name>
    <name type="synonym">Sclerotinia laxa</name>
    <dbReference type="NCBI Taxonomy" id="61186"/>
    <lineage>
        <taxon>Eukaryota</taxon>
        <taxon>Fungi</taxon>
        <taxon>Dikarya</taxon>
        <taxon>Ascomycota</taxon>
        <taxon>Pezizomycotina</taxon>
        <taxon>Leotiomycetes</taxon>
        <taxon>Helotiales</taxon>
        <taxon>Sclerotiniaceae</taxon>
        <taxon>Monilinia</taxon>
    </lineage>
</organism>
<evidence type="ECO:0000313" key="2">
    <source>
        <dbReference type="EMBL" id="KAB8293708.1"/>
    </source>
</evidence>